<name>A0A7U8C6Z5_NEPCE</name>
<dbReference type="InterPro" id="IPR036282">
    <property type="entry name" value="Glutathione-S-Trfase_C_sf"/>
</dbReference>
<dbReference type="GO" id="GO:0016740">
    <property type="term" value="F:transferase activity"/>
    <property type="evidence" value="ECO:0007669"/>
    <property type="project" value="UniProtKB-KW"/>
</dbReference>
<dbReference type="PANTHER" id="PTHR44051:SF8">
    <property type="entry name" value="GLUTATHIONE S-TRANSFERASE GSTA"/>
    <property type="match status" value="1"/>
</dbReference>
<dbReference type="EMBL" id="AAOW01000011">
    <property type="protein sequence ID" value="EAR61026.1"/>
    <property type="molecule type" value="Genomic_DNA"/>
</dbReference>
<dbReference type="InterPro" id="IPR036249">
    <property type="entry name" value="Thioredoxin-like_sf"/>
</dbReference>
<dbReference type="PROSITE" id="PS50405">
    <property type="entry name" value="GST_CTER"/>
    <property type="match status" value="1"/>
</dbReference>
<dbReference type="CDD" id="cd03048">
    <property type="entry name" value="GST_N_Ure2p_like"/>
    <property type="match status" value="1"/>
</dbReference>
<comment type="caution">
    <text evidence="3">The sequence shown here is derived from an EMBL/GenBank/DDBJ whole genome shotgun (WGS) entry which is preliminary data.</text>
</comment>
<dbReference type="PANTHER" id="PTHR44051">
    <property type="entry name" value="GLUTATHIONE S-TRANSFERASE-RELATED"/>
    <property type="match status" value="1"/>
</dbReference>
<dbReference type="InterPro" id="IPR004046">
    <property type="entry name" value="GST_C"/>
</dbReference>
<dbReference type="SUPFAM" id="SSF52833">
    <property type="entry name" value="Thioredoxin-like"/>
    <property type="match status" value="1"/>
</dbReference>
<dbReference type="InterPro" id="IPR040079">
    <property type="entry name" value="Glutathione_S-Trfase"/>
</dbReference>
<dbReference type="OrthoDB" id="9803562at2"/>
<evidence type="ECO:0000313" key="3">
    <source>
        <dbReference type="EMBL" id="EAR61026.1"/>
    </source>
</evidence>
<accession>A0A7U8C6Z5</accession>
<dbReference type="InterPro" id="IPR004045">
    <property type="entry name" value="Glutathione_S-Trfase_N"/>
</dbReference>
<dbReference type="SFLD" id="SFLDS00019">
    <property type="entry name" value="Glutathione_Transferase_(cytos"/>
    <property type="match status" value="1"/>
</dbReference>
<feature type="domain" description="GST C-terminal" evidence="2">
    <location>
        <begin position="89"/>
        <end position="205"/>
    </location>
</feature>
<organism evidence="3 4">
    <name type="scientific">Neptuniibacter caesariensis</name>
    <dbReference type="NCBI Taxonomy" id="207954"/>
    <lineage>
        <taxon>Bacteria</taxon>
        <taxon>Pseudomonadati</taxon>
        <taxon>Pseudomonadota</taxon>
        <taxon>Gammaproteobacteria</taxon>
        <taxon>Oceanospirillales</taxon>
        <taxon>Oceanospirillaceae</taxon>
        <taxon>Neptuniibacter</taxon>
    </lineage>
</organism>
<dbReference type="SFLD" id="SFLDG00358">
    <property type="entry name" value="Main_(cytGST)"/>
    <property type="match status" value="1"/>
</dbReference>
<dbReference type="RefSeq" id="WP_007022302.1">
    <property type="nucleotide sequence ID" value="NZ_CH724127.1"/>
</dbReference>
<dbReference type="Pfam" id="PF13409">
    <property type="entry name" value="GST_N_2"/>
    <property type="match status" value="1"/>
</dbReference>
<dbReference type="Gene3D" id="3.40.30.10">
    <property type="entry name" value="Glutaredoxin"/>
    <property type="match status" value="1"/>
</dbReference>
<dbReference type="Pfam" id="PF00043">
    <property type="entry name" value="GST_C"/>
    <property type="match status" value="1"/>
</dbReference>
<dbReference type="Proteomes" id="UP000002171">
    <property type="component" value="Unassembled WGS sequence"/>
</dbReference>
<keyword evidence="4" id="KW-1185">Reference proteome</keyword>
<dbReference type="PROSITE" id="PS50404">
    <property type="entry name" value="GST_NTER"/>
    <property type="match status" value="1"/>
</dbReference>
<sequence length="205" mass="23719">MIDLYTWGTPNGRKVSIMLEALRLPYRVHPVNILEDDQFSPGFLAISPNNKIPAIKDDEGPNGEPISLFESGAILIYLAEKTGEFMPSDPLERLECMQWLMWQMGGFGPFLGQAHHFNKFAPEHVPYAKERYNDEAKRLWSVLNKQLADKAFIIGDDLSIADFAIYPWAMRYEWQHIDPDKYPFAKAWMDRMGHIEFVQRGMQIP</sequence>
<evidence type="ECO:0000259" key="1">
    <source>
        <dbReference type="PROSITE" id="PS50404"/>
    </source>
</evidence>
<dbReference type="AlphaFoldDB" id="A0A7U8C6Z5"/>
<dbReference type="Gene3D" id="1.20.1050.10">
    <property type="match status" value="1"/>
</dbReference>
<feature type="domain" description="GST N-terminal" evidence="1">
    <location>
        <begin position="1"/>
        <end position="86"/>
    </location>
</feature>
<dbReference type="InterPro" id="IPR010987">
    <property type="entry name" value="Glutathione-S-Trfase_C-like"/>
</dbReference>
<proteinExistence type="predicted"/>
<reference evidence="3 4" key="1">
    <citation type="submission" date="2006-02" db="EMBL/GenBank/DDBJ databases">
        <authorList>
            <person name="Pinhassi J."/>
            <person name="Pedros-Alio C."/>
            <person name="Ferriera S."/>
            <person name="Johnson J."/>
            <person name="Kravitz S."/>
            <person name="Halpern A."/>
            <person name="Remington K."/>
            <person name="Beeson K."/>
            <person name="Tran B."/>
            <person name="Rogers Y.-H."/>
            <person name="Friedman R."/>
            <person name="Venter J.C."/>
        </authorList>
    </citation>
    <scope>NUCLEOTIDE SEQUENCE [LARGE SCALE GENOMIC DNA]</scope>
    <source>
        <strain evidence="3 4">MED92</strain>
    </source>
</reference>
<dbReference type="SFLD" id="SFLDG01151">
    <property type="entry name" value="Main.2:_Nu-like"/>
    <property type="match status" value="1"/>
</dbReference>
<protein>
    <submittedName>
        <fullName evidence="3">Putative glutathione S-transferase</fullName>
    </submittedName>
</protein>
<evidence type="ECO:0000259" key="2">
    <source>
        <dbReference type="PROSITE" id="PS50405"/>
    </source>
</evidence>
<keyword evidence="3" id="KW-0808">Transferase</keyword>
<evidence type="ECO:0000313" key="4">
    <source>
        <dbReference type="Proteomes" id="UP000002171"/>
    </source>
</evidence>
<dbReference type="SUPFAM" id="SSF47616">
    <property type="entry name" value="GST C-terminal domain-like"/>
    <property type="match status" value="1"/>
</dbReference>
<gene>
    <name evidence="3" type="ORF">MED92_01414</name>
</gene>